<dbReference type="Pfam" id="PF01546">
    <property type="entry name" value="Peptidase_M20"/>
    <property type="match status" value="1"/>
</dbReference>
<evidence type="ECO:0000256" key="2">
    <source>
        <dbReference type="SAM" id="SignalP"/>
    </source>
</evidence>
<comment type="caution">
    <text evidence="4">The sequence shown here is derived from an EMBL/GenBank/DDBJ whole genome shotgun (WGS) entry which is preliminary data.</text>
</comment>
<organism evidence="4 5">
    <name type="scientific">Nitritalea halalkaliphila LW7</name>
    <dbReference type="NCBI Taxonomy" id="1189621"/>
    <lineage>
        <taxon>Bacteria</taxon>
        <taxon>Pseudomonadati</taxon>
        <taxon>Bacteroidota</taxon>
        <taxon>Cytophagia</taxon>
        <taxon>Cytophagales</taxon>
        <taxon>Cyclobacteriaceae</taxon>
        <taxon>Nitritalea</taxon>
    </lineage>
</organism>
<proteinExistence type="predicted"/>
<dbReference type="Pfam" id="PF07687">
    <property type="entry name" value="M20_dimer"/>
    <property type="match status" value="1"/>
</dbReference>
<dbReference type="EMBL" id="AJYA01000052">
    <property type="protein sequence ID" value="EIM73913.1"/>
    <property type="molecule type" value="Genomic_DNA"/>
</dbReference>
<dbReference type="Gene3D" id="3.40.630.10">
    <property type="entry name" value="Zn peptidases"/>
    <property type="match status" value="1"/>
</dbReference>
<dbReference type="SUPFAM" id="SSF55031">
    <property type="entry name" value="Bacterial exopeptidase dimerisation domain"/>
    <property type="match status" value="1"/>
</dbReference>
<dbReference type="GO" id="GO:0046657">
    <property type="term" value="P:folic acid catabolic process"/>
    <property type="evidence" value="ECO:0007669"/>
    <property type="project" value="TreeGrafter"/>
</dbReference>
<dbReference type="FunFam" id="3.30.70.360:FF:000004">
    <property type="entry name" value="Peptidase M20 domain-containing protein 2"/>
    <property type="match status" value="1"/>
</dbReference>
<dbReference type="Gene3D" id="3.30.70.360">
    <property type="match status" value="1"/>
</dbReference>
<evidence type="ECO:0000313" key="5">
    <source>
        <dbReference type="Proteomes" id="UP000005551"/>
    </source>
</evidence>
<evidence type="ECO:0000259" key="3">
    <source>
        <dbReference type="Pfam" id="PF07687"/>
    </source>
</evidence>
<dbReference type="InterPro" id="IPR017145">
    <property type="entry name" value="Aminobenzoyl-glu_utiliz_pB"/>
</dbReference>
<dbReference type="Proteomes" id="UP000005551">
    <property type="component" value="Unassembled WGS sequence"/>
</dbReference>
<evidence type="ECO:0000256" key="1">
    <source>
        <dbReference type="ARBA" id="ARBA00022801"/>
    </source>
</evidence>
<dbReference type="GO" id="GO:0071713">
    <property type="term" value="F:para-aminobenzoyl-glutamate hydrolase activity"/>
    <property type="evidence" value="ECO:0007669"/>
    <property type="project" value="TreeGrafter"/>
</dbReference>
<dbReference type="SUPFAM" id="SSF53187">
    <property type="entry name" value="Zn-dependent exopeptidases"/>
    <property type="match status" value="1"/>
</dbReference>
<sequence length="490" mass="53459">MYNTNLSTMKKILFILFVLFSIGKLHAQEANHDSFIVKNLEAKEAQYAKIAREIWENPELGYLEFTSSKLLADELRAAGFTVQMGVADMPTSFVATYDRGGPVIGFLAEYDALPGLSQDAVPFRSVLVDGGNGHGCGHNLFGTAVVASAITLKEWIDANQIKATLKIFGTPAEEGGAGKVYMVRAGLFDQVDAVINWHPGDRNSADASTCTAVMQGYFKFYGQTSHAAGAPERGRSALDAVEAMNMMVNMMREHVDQESRIHYVITNGGLAANVVPDYAVVEYMVRHPDVMEVKQMWERVKLAAEGAAMGTETRVEVEVVAGIYGLLPNETLAQAMHKNLTLVGGVHYDAEELDFAEKIQATLNVPKPPALTLAQEVQPYRLTHFPASTDVGDVSYVVPTVGLRTATWVPGTAAHTWQAVAADGMSIGYKGMMVAAKTMALTGKDLIMNPLLIREAKQEFETRLDGLEYAPLIGDMAPPLHFRKDQNKVR</sequence>
<dbReference type="InterPro" id="IPR002933">
    <property type="entry name" value="Peptidase_M20"/>
</dbReference>
<dbReference type="AlphaFoldDB" id="I5BWG1"/>
<dbReference type="PATRIC" id="fig|1189621.3.peg.3496"/>
<dbReference type="NCBIfam" id="TIGR01891">
    <property type="entry name" value="amidohydrolases"/>
    <property type="match status" value="1"/>
</dbReference>
<feature type="signal peptide" evidence="2">
    <location>
        <begin position="1"/>
        <end position="27"/>
    </location>
</feature>
<dbReference type="PANTHER" id="PTHR30575">
    <property type="entry name" value="PEPTIDASE M20"/>
    <property type="match status" value="1"/>
</dbReference>
<dbReference type="PANTHER" id="PTHR30575:SF0">
    <property type="entry name" value="XAA-ARG DIPEPTIDASE"/>
    <property type="match status" value="1"/>
</dbReference>
<keyword evidence="1 4" id="KW-0378">Hydrolase</keyword>
<dbReference type="InterPro" id="IPR011650">
    <property type="entry name" value="Peptidase_M20_dimer"/>
</dbReference>
<keyword evidence="2" id="KW-0732">Signal</keyword>
<name>I5BWG1_9BACT</name>
<gene>
    <name evidence="4" type="ORF">A3SI_16857</name>
</gene>
<dbReference type="InterPro" id="IPR052030">
    <property type="entry name" value="Peptidase_M20/M20A_hydrolases"/>
</dbReference>
<evidence type="ECO:0000313" key="4">
    <source>
        <dbReference type="EMBL" id="EIM73913.1"/>
    </source>
</evidence>
<keyword evidence="5" id="KW-1185">Reference proteome</keyword>
<protein>
    <submittedName>
        <fullName evidence="4">Amidohydrolase</fullName>
    </submittedName>
</protein>
<feature type="chain" id="PRO_5003700261" evidence="2">
    <location>
        <begin position="28"/>
        <end position="490"/>
    </location>
</feature>
<dbReference type="PIRSF" id="PIRSF037227">
    <property type="entry name" value="Aminobenzoyl-glu_utiliz_pB"/>
    <property type="match status" value="1"/>
</dbReference>
<accession>I5BWG1</accession>
<dbReference type="InterPro" id="IPR017439">
    <property type="entry name" value="Amidohydrolase"/>
</dbReference>
<reference evidence="4 5" key="1">
    <citation type="submission" date="2012-05" db="EMBL/GenBank/DDBJ databases">
        <title>Genome sequence of Nitritalea halalkaliphila LW7.</title>
        <authorList>
            <person name="Jangir P.K."/>
            <person name="Singh A."/>
            <person name="Shivaji S."/>
            <person name="Sharma R."/>
        </authorList>
    </citation>
    <scope>NUCLEOTIDE SEQUENCE [LARGE SCALE GENOMIC DNA]</scope>
    <source>
        <strain evidence="4 5">LW7</strain>
    </source>
</reference>
<dbReference type="STRING" id="1189621.A3SI_16857"/>
<feature type="domain" description="Peptidase M20 dimerisation" evidence="3">
    <location>
        <begin position="214"/>
        <end position="304"/>
    </location>
</feature>
<dbReference type="GO" id="GO:0016805">
    <property type="term" value="F:dipeptidase activity"/>
    <property type="evidence" value="ECO:0007669"/>
    <property type="project" value="TreeGrafter"/>
</dbReference>
<dbReference type="InterPro" id="IPR036264">
    <property type="entry name" value="Bact_exopeptidase_dim_dom"/>
</dbReference>
<dbReference type="GO" id="GO:0005737">
    <property type="term" value="C:cytoplasm"/>
    <property type="evidence" value="ECO:0007669"/>
    <property type="project" value="TreeGrafter"/>
</dbReference>